<gene>
    <name evidence="3" type="ORF">ANIA_10890</name>
</gene>
<protein>
    <recommendedName>
        <fullName evidence="2">Clr5 domain-containing protein</fullName>
    </recommendedName>
</protein>
<dbReference type="OMA" id="TEKQYIR"/>
<dbReference type="OrthoDB" id="194358at2759"/>
<name>C8VDF9_EMENI</name>
<feature type="transmembrane region" description="Helical" evidence="1">
    <location>
        <begin position="124"/>
        <end position="144"/>
    </location>
</feature>
<feature type="domain" description="Clr5" evidence="2">
    <location>
        <begin position="7"/>
        <end position="57"/>
    </location>
</feature>
<reference evidence="4" key="2">
    <citation type="journal article" date="2009" name="Fungal Genet. Biol.">
        <title>The 2008 update of the Aspergillus nidulans genome annotation: a community effort.</title>
        <authorList>
            <person name="Wortman J.R."/>
            <person name="Gilsenan J.M."/>
            <person name="Joardar V."/>
            <person name="Deegan J."/>
            <person name="Clutterbuck J."/>
            <person name="Andersen M.R."/>
            <person name="Archer D."/>
            <person name="Bencina M."/>
            <person name="Braus G."/>
            <person name="Coutinho P."/>
            <person name="von Dohren H."/>
            <person name="Doonan J."/>
            <person name="Driessen A.J."/>
            <person name="Durek P."/>
            <person name="Espeso E."/>
            <person name="Fekete E."/>
            <person name="Flipphi M."/>
            <person name="Estrada C.G."/>
            <person name="Geysens S."/>
            <person name="Goldman G."/>
            <person name="de Groot P.W."/>
            <person name="Hansen K."/>
            <person name="Harris S.D."/>
            <person name="Heinekamp T."/>
            <person name="Helmstaedt K."/>
            <person name="Henrissat B."/>
            <person name="Hofmann G."/>
            <person name="Homan T."/>
            <person name="Horio T."/>
            <person name="Horiuchi H."/>
            <person name="James S."/>
            <person name="Jones M."/>
            <person name="Karaffa L."/>
            <person name="Karanyi Z."/>
            <person name="Kato M."/>
            <person name="Keller N."/>
            <person name="Kelly D.E."/>
            <person name="Kiel J.A."/>
            <person name="Kim J.M."/>
            <person name="van der Klei I.J."/>
            <person name="Klis F.M."/>
            <person name="Kovalchuk A."/>
            <person name="Krasevec N."/>
            <person name="Kubicek C.P."/>
            <person name="Liu B."/>
            <person name="Maccabe A."/>
            <person name="Meyer V."/>
            <person name="Mirabito P."/>
            <person name="Miskei M."/>
            <person name="Mos M."/>
            <person name="Mullins J."/>
            <person name="Nelson D.R."/>
            <person name="Nielsen J."/>
            <person name="Oakley B.R."/>
            <person name="Osmani S.A."/>
            <person name="Pakula T."/>
            <person name="Paszewski A."/>
            <person name="Paulsen I."/>
            <person name="Pilsyk S."/>
            <person name="Pocsi I."/>
            <person name="Punt P.J."/>
            <person name="Ram A.F."/>
            <person name="Ren Q."/>
            <person name="Robellet X."/>
            <person name="Robson G."/>
            <person name="Seiboth B."/>
            <person name="van Solingen P."/>
            <person name="Specht T."/>
            <person name="Sun J."/>
            <person name="Taheri-Talesh N."/>
            <person name="Takeshita N."/>
            <person name="Ussery D."/>
            <person name="vanKuyk P.A."/>
            <person name="Visser H."/>
            <person name="van de Vondervoort P.J."/>
            <person name="de Vries R.P."/>
            <person name="Walton J."/>
            <person name="Xiang X."/>
            <person name="Xiong Y."/>
            <person name="Zeng A.P."/>
            <person name="Brandt B.W."/>
            <person name="Cornell M.J."/>
            <person name="van den Hondel C.A."/>
            <person name="Visser J."/>
            <person name="Oliver S.G."/>
            <person name="Turner G."/>
        </authorList>
    </citation>
    <scope>GENOME REANNOTATION</scope>
    <source>
        <strain evidence="4">FGSC A4 / ATCC 38163 / CBS 112.46 / NRRL 194 / M139</strain>
    </source>
</reference>
<dbReference type="Proteomes" id="UP000000560">
    <property type="component" value="Chromosome IV"/>
</dbReference>
<dbReference type="RefSeq" id="XP_050467914.1">
    <property type="nucleotide sequence ID" value="XM_050611945.1"/>
</dbReference>
<reference evidence="4" key="1">
    <citation type="journal article" date="2005" name="Nature">
        <title>Sequencing of Aspergillus nidulans and comparative analysis with A. fumigatus and A. oryzae.</title>
        <authorList>
            <person name="Galagan J.E."/>
            <person name="Calvo S.E."/>
            <person name="Cuomo C."/>
            <person name="Ma L.J."/>
            <person name="Wortman J.R."/>
            <person name="Batzoglou S."/>
            <person name="Lee S.I."/>
            <person name="Basturkmen M."/>
            <person name="Spevak C.C."/>
            <person name="Clutterbuck J."/>
            <person name="Kapitonov V."/>
            <person name="Jurka J."/>
            <person name="Scazzocchio C."/>
            <person name="Farman M."/>
            <person name="Butler J."/>
            <person name="Purcell S."/>
            <person name="Harris S."/>
            <person name="Braus G.H."/>
            <person name="Draht O."/>
            <person name="Busch S."/>
            <person name="D'Enfert C."/>
            <person name="Bouchier C."/>
            <person name="Goldman G.H."/>
            <person name="Bell-Pedersen D."/>
            <person name="Griffiths-Jones S."/>
            <person name="Doonan J.H."/>
            <person name="Yu J."/>
            <person name="Vienken K."/>
            <person name="Pain A."/>
            <person name="Freitag M."/>
            <person name="Selker E.U."/>
            <person name="Archer D.B."/>
            <person name="Penalva M.A."/>
            <person name="Oakley B.R."/>
            <person name="Momany M."/>
            <person name="Tanaka T."/>
            <person name="Kumagai T."/>
            <person name="Asai K."/>
            <person name="Machida M."/>
            <person name="Nierman W.C."/>
            <person name="Denning D.W."/>
            <person name="Caddick M."/>
            <person name="Hynes M."/>
            <person name="Paoletti M."/>
            <person name="Fischer R."/>
            <person name="Miller B."/>
            <person name="Dyer P."/>
            <person name="Sachs M.S."/>
            <person name="Osmani S.A."/>
            <person name="Birren B.W."/>
        </authorList>
    </citation>
    <scope>NUCLEOTIDE SEQUENCE [LARGE SCALE GENOMIC DNA]</scope>
    <source>
        <strain evidence="4">FGSC A4 / ATCC 38163 / CBS 112.46 / NRRL 194 / M139</strain>
    </source>
</reference>
<dbReference type="GeneID" id="74896662"/>
<dbReference type="InterPro" id="IPR025676">
    <property type="entry name" value="Clr5_dom"/>
</dbReference>
<organism evidence="3 4">
    <name type="scientific">Emericella nidulans (strain FGSC A4 / ATCC 38163 / CBS 112.46 / NRRL 194 / M139)</name>
    <name type="common">Aspergillus nidulans</name>
    <dbReference type="NCBI Taxonomy" id="227321"/>
    <lineage>
        <taxon>Eukaryota</taxon>
        <taxon>Fungi</taxon>
        <taxon>Dikarya</taxon>
        <taxon>Ascomycota</taxon>
        <taxon>Pezizomycotina</taxon>
        <taxon>Eurotiomycetes</taxon>
        <taxon>Eurotiomycetidae</taxon>
        <taxon>Eurotiales</taxon>
        <taxon>Aspergillaceae</taxon>
        <taxon>Aspergillus</taxon>
        <taxon>Aspergillus subgen. Nidulantes</taxon>
    </lineage>
</organism>
<evidence type="ECO:0000313" key="4">
    <source>
        <dbReference type="Proteomes" id="UP000000560"/>
    </source>
</evidence>
<dbReference type="EMBL" id="BN001304">
    <property type="protein sequence ID" value="CBF79128.1"/>
    <property type="molecule type" value="Genomic_DNA"/>
</dbReference>
<evidence type="ECO:0000313" key="3">
    <source>
        <dbReference type="EMBL" id="CBF79128.1"/>
    </source>
</evidence>
<dbReference type="AlphaFoldDB" id="C8VDF9"/>
<keyword evidence="1" id="KW-1133">Transmembrane helix</keyword>
<accession>C8VDF9</accession>
<keyword evidence="1" id="KW-0812">Transmembrane</keyword>
<keyword evidence="4" id="KW-1185">Reference proteome</keyword>
<sequence length="145" mass="17629">MSQSVRDNQWAEYKNEITSLYRKYALHDVMQQLSEKHGFHGSKNDYVKRLRLWGVKKNVKKNHAAGTWNYIDQQLKKRSLAGKKSNVSVNGKHYSNRRAQKEILRNVTQRDIFKRACESLPRSFLFFFFFFFLFFFSFFFFFFFF</sequence>
<proteinExistence type="predicted"/>
<dbReference type="KEGG" id="ani:ANIA_10890"/>
<dbReference type="PANTHER" id="PTHR38788:SF3">
    <property type="entry name" value="CLR5 DOMAIN-CONTAINING PROTEIN"/>
    <property type="match status" value="1"/>
</dbReference>
<dbReference type="PANTHER" id="PTHR38788">
    <property type="entry name" value="CLR5 DOMAIN-CONTAINING PROTEIN"/>
    <property type="match status" value="1"/>
</dbReference>
<dbReference type="Pfam" id="PF14420">
    <property type="entry name" value="Clr5"/>
    <property type="match status" value="1"/>
</dbReference>
<dbReference type="InParanoid" id="C8VDF9"/>
<dbReference type="HOGENOM" id="CLU_1786827_0_0_1"/>
<evidence type="ECO:0000259" key="2">
    <source>
        <dbReference type="Pfam" id="PF14420"/>
    </source>
</evidence>
<evidence type="ECO:0000256" key="1">
    <source>
        <dbReference type="SAM" id="Phobius"/>
    </source>
</evidence>
<keyword evidence="1" id="KW-0472">Membrane</keyword>